<organism evidence="1">
    <name type="scientific">Solanum chacoense</name>
    <name type="common">Chaco potato</name>
    <dbReference type="NCBI Taxonomy" id="4108"/>
    <lineage>
        <taxon>Eukaryota</taxon>
        <taxon>Viridiplantae</taxon>
        <taxon>Streptophyta</taxon>
        <taxon>Embryophyta</taxon>
        <taxon>Tracheophyta</taxon>
        <taxon>Spermatophyta</taxon>
        <taxon>Magnoliopsida</taxon>
        <taxon>eudicotyledons</taxon>
        <taxon>Gunneridae</taxon>
        <taxon>Pentapetalae</taxon>
        <taxon>asterids</taxon>
        <taxon>lamiids</taxon>
        <taxon>Solanales</taxon>
        <taxon>Solanaceae</taxon>
        <taxon>Solanoideae</taxon>
        <taxon>Solaneae</taxon>
        <taxon>Solanum</taxon>
    </lineage>
</organism>
<dbReference type="AlphaFoldDB" id="A0A0V0GSJ7"/>
<accession>A0A0V0GSJ7</accession>
<dbReference type="EMBL" id="GEDG01031975">
    <property type="protein sequence ID" value="JAP11070.1"/>
    <property type="molecule type" value="Transcribed_RNA"/>
</dbReference>
<name>A0A0V0GSJ7_SOLCH</name>
<proteinExistence type="predicted"/>
<evidence type="ECO:0000313" key="1">
    <source>
        <dbReference type="EMBL" id="JAP11070.1"/>
    </source>
</evidence>
<reference evidence="1" key="1">
    <citation type="submission" date="2015-12" db="EMBL/GenBank/DDBJ databases">
        <title>Gene expression during late stages of embryo sac development: a critical building block for successful pollen-pistil interactions.</title>
        <authorList>
            <person name="Liu Y."/>
            <person name="Joly V."/>
            <person name="Sabar M."/>
            <person name="Matton D.P."/>
        </authorList>
    </citation>
    <scope>NUCLEOTIDE SEQUENCE</scope>
</reference>
<protein>
    <submittedName>
        <fullName evidence="1">Putative ovule protein</fullName>
    </submittedName>
</protein>
<sequence>MLVSGCAAYITLPRMWPFPGSCMNTTPHSPFFENYYSRSKYTDEIDVFGVPVTSLMCLIMSCCGVSQNHFFIPPIGNSHFFFIRNLDR</sequence>
<feature type="non-terminal residue" evidence="1">
    <location>
        <position position="88"/>
    </location>
</feature>